<evidence type="ECO:0000256" key="8">
    <source>
        <dbReference type="ARBA" id="ARBA00022840"/>
    </source>
</evidence>
<dbReference type="InterPro" id="IPR036097">
    <property type="entry name" value="HisK_dim/P_sf"/>
</dbReference>
<organism evidence="14 15">
    <name type="scientific">Arenivirga flava</name>
    <dbReference type="NCBI Taxonomy" id="1930060"/>
    <lineage>
        <taxon>Bacteria</taxon>
        <taxon>Bacillati</taxon>
        <taxon>Actinomycetota</taxon>
        <taxon>Actinomycetes</taxon>
        <taxon>Micrococcales</taxon>
        <taxon>Microbacteriaceae</taxon>
        <taxon>Arenivirga</taxon>
    </lineage>
</organism>
<evidence type="ECO:0000259" key="12">
    <source>
        <dbReference type="PROSITE" id="PS50112"/>
    </source>
</evidence>
<dbReference type="PANTHER" id="PTHR43065:SF10">
    <property type="entry name" value="PEROXIDE STRESS-ACTIVATED HISTIDINE KINASE MAK3"/>
    <property type="match status" value="1"/>
</dbReference>
<evidence type="ECO:0000256" key="7">
    <source>
        <dbReference type="ARBA" id="ARBA00022777"/>
    </source>
</evidence>
<dbReference type="Proteomes" id="UP001157160">
    <property type="component" value="Unassembled WGS sequence"/>
</dbReference>
<evidence type="ECO:0000256" key="4">
    <source>
        <dbReference type="ARBA" id="ARBA00022553"/>
    </source>
</evidence>
<dbReference type="InterPro" id="IPR004358">
    <property type="entry name" value="Sig_transdc_His_kin-like_C"/>
</dbReference>
<keyword evidence="4" id="KW-0597">Phosphoprotein</keyword>
<evidence type="ECO:0000256" key="3">
    <source>
        <dbReference type="ARBA" id="ARBA00012438"/>
    </source>
</evidence>
<dbReference type="SUPFAM" id="SSF55785">
    <property type="entry name" value="PYP-like sensor domain (PAS domain)"/>
    <property type="match status" value="1"/>
</dbReference>
<comment type="catalytic activity">
    <reaction evidence="1">
        <text>ATP + protein L-histidine = ADP + protein N-phospho-L-histidine.</text>
        <dbReference type="EC" id="2.7.13.3"/>
    </reaction>
</comment>
<dbReference type="GO" id="GO:0005524">
    <property type="term" value="F:ATP binding"/>
    <property type="evidence" value="ECO:0007669"/>
    <property type="project" value="UniProtKB-KW"/>
</dbReference>
<keyword evidence="7" id="KW-0418">Kinase</keyword>
<dbReference type="Gene3D" id="3.30.450.20">
    <property type="entry name" value="PAS domain"/>
    <property type="match status" value="1"/>
</dbReference>
<evidence type="ECO:0000256" key="6">
    <source>
        <dbReference type="ARBA" id="ARBA00022741"/>
    </source>
</evidence>
<feature type="domain" description="PAS" evidence="12">
    <location>
        <begin position="78"/>
        <end position="119"/>
    </location>
</feature>
<dbReference type="SMART" id="SM00387">
    <property type="entry name" value="HATPase_c"/>
    <property type="match status" value="1"/>
</dbReference>
<feature type="domain" description="Histidine kinase" evidence="11">
    <location>
        <begin position="193"/>
        <end position="401"/>
    </location>
</feature>
<dbReference type="InterPro" id="IPR003594">
    <property type="entry name" value="HATPase_dom"/>
</dbReference>
<dbReference type="SUPFAM" id="SSF55874">
    <property type="entry name" value="ATPase domain of HSP90 chaperone/DNA topoisomerase II/histidine kinase"/>
    <property type="match status" value="1"/>
</dbReference>
<keyword evidence="5" id="KW-0808">Transferase</keyword>
<keyword evidence="6" id="KW-0547">Nucleotide-binding</keyword>
<dbReference type="GO" id="GO:0005886">
    <property type="term" value="C:plasma membrane"/>
    <property type="evidence" value="ECO:0007669"/>
    <property type="project" value="UniProtKB-SubCell"/>
</dbReference>
<dbReference type="InterPro" id="IPR000014">
    <property type="entry name" value="PAS"/>
</dbReference>
<evidence type="ECO:0000256" key="1">
    <source>
        <dbReference type="ARBA" id="ARBA00000085"/>
    </source>
</evidence>
<keyword evidence="15" id="KW-1185">Reference proteome</keyword>
<dbReference type="PROSITE" id="PS50112">
    <property type="entry name" value="PAS"/>
    <property type="match status" value="1"/>
</dbReference>
<dbReference type="InterPro" id="IPR003661">
    <property type="entry name" value="HisK_dim/P_dom"/>
</dbReference>
<dbReference type="EC" id="2.7.13.3" evidence="3"/>
<evidence type="ECO:0000256" key="10">
    <source>
        <dbReference type="SAM" id="MobiDB-lite"/>
    </source>
</evidence>
<dbReference type="Pfam" id="PF13426">
    <property type="entry name" value="PAS_9"/>
    <property type="match status" value="1"/>
</dbReference>
<comment type="caution">
    <text evidence="14">The sequence shown here is derived from an EMBL/GenBank/DDBJ whole genome shotgun (WGS) entry which is preliminary data.</text>
</comment>
<dbReference type="SMART" id="SM00388">
    <property type="entry name" value="HisKA"/>
    <property type="match status" value="1"/>
</dbReference>
<comment type="subcellular location">
    <subcellularLocation>
        <location evidence="2">Cell membrane</location>
    </subcellularLocation>
</comment>
<dbReference type="SUPFAM" id="SSF47384">
    <property type="entry name" value="Homodimeric domain of signal transducing histidine kinase"/>
    <property type="match status" value="1"/>
</dbReference>
<dbReference type="NCBIfam" id="TIGR00229">
    <property type="entry name" value="sensory_box"/>
    <property type="match status" value="1"/>
</dbReference>
<evidence type="ECO:0000313" key="14">
    <source>
        <dbReference type="EMBL" id="GMA28706.1"/>
    </source>
</evidence>
<keyword evidence="8" id="KW-0067">ATP-binding</keyword>
<dbReference type="CDD" id="cd00130">
    <property type="entry name" value="PAS"/>
    <property type="match status" value="1"/>
</dbReference>
<dbReference type="CDD" id="cd00075">
    <property type="entry name" value="HATPase"/>
    <property type="match status" value="1"/>
</dbReference>
<dbReference type="PANTHER" id="PTHR43065">
    <property type="entry name" value="SENSOR HISTIDINE KINASE"/>
    <property type="match status" value="1"/>
</dbReference>
<feature type="region of interest" description="Disordered" evidence="10">
    <location>
        <begin position="1"/>
        <end position="67"/>
    </location>
</feature>
<dbReference type="InterPro" id="IPR035965">
    <property type="entry name" value="PAS-like_dom_sf"/>
</dbReference>
<dbReference type="Gene3D" id="3.30.565.10">
    <property type="entry name" value="Histidine kinase-like ATPase, C-terminal domain"/>
    <property type="match status" value="1"/>
</dbReference>
<accession>A0AA37UK23</accession>
<dbReference type="PROSITE" id="PS50109">
    <property type="entry name" value="HIS_KIN"/>
    <property type="match status" value="1"/>
</dbReference>
<dbReference type="EMBL" id="BSUL01000001">
    <property type="protein sequence ID" value="GMA28706.1"/>
    <property type="molecule type" value="Genomic_DNA"/>
</dbReference>
<feature type="domain" description="PAC" evidence="13">
    <location>
        <begin position="131"/>
        <end position="189"/>
    </location>
</feature>
<dbReference type="InterPro" id="IPR000700">
    <property type="entry name" value="PAS-assoc_C"/>
</dbReference>
<proteinExistence type="predicted"/>
<protein>
    <recommendedName>
        <fullName evidence="3">histidine kinase</fullName>
        <ecNumber evidence="3">2.7.13.3</ecNumber>
    </recommendedName>
</protein>
<gene>
    <name evidence="14" type="ORF">GCM10025874_19590</name>
</gene>
<dbReference type="CDD" id="cd00082">
    <property type="entry name" value="HisKA"/>
    <property type="match status" value="1"/>
</dbReference>
<dbReference type="InterPro" id="IPR036890">
    <property type="entry name" value="HATPase_C_sf"/>
</dbReference>
<dbReference type="PRINTS" id="PR00344">
    <property type="entry name" value="BCTRLSENSOR"/>
</dbReference>
<evidence type="ECO:0000256" key="9">
    <source>
        <dbReference type="ARBA" id="ARBA00023012"/>
    </source>
</evidence>
<dbReference type="AlphaFoldDB" id="A0AA37UK23"/>
<evidence type="ECO:0000259" key="13">
    <source>
        <dbReference type="PROSITE" id="PS50113"/>
    </source>
</evidence>
<sequence length="408" mass="44575">MQRLHRSTSRSRRPPQERRHPPWTPPAGQRLASTGPATALEKDSLVTRDTPAPGAPDGASVSDPSSQSWTAQVTSLAIVRLDRDGIVCEFNAGAERIKGYRAEEIIGSSFERFYRPEDRAKNLPYRLLAIAEAEGFVEDTGWRVRADGSVFWANLVITALRDDSGGTTGFMKITRDLTPTKRHDEARQVFLETFVHDFLSPITALQGRVDLLAETTADPYGHIERLQQVSDHLVAMARQLRTFATREEPSDLATRLEPLDVREQIDAAVMMVLPTDPYARITITGDAVLVTAEATGLRRSLANLIENALKYSDETVAIAARRYGDDVSITITDTGRGIEADDLNTIFDAHERGALADSDDGGSGLGLASVKRLLDRQNATVRLRSTVGVGTTATVTLRATTLQTAPAD</sequence>
<feature type="compositionally biased region" description="Basic residues" evidence="10">
    <location>
        <begin position="1"/>
        <end position="13"/>
    </location>
</feature>
<dbReference type="InterPro" id="IPR005467">
    <property type="entry name" value="His_kinase_dom"/>
</dbReference>
<evidence type="ECO:0000256" key="5">
    <source>
        <dbReference type="ARBA" id="ARBA00022679"/>
    </source>
</evidence>
<evidence type="ECO:0000313" key="15">
    <source>
        <dbReference type="Proteomes" id="UP001157160"/>
    </source>
</evidence>
<evidence type="ECO:0000259" key="11">
    <source>
        <dbReference type="PROSITE" id="PS50109"/>
    </source>
</evidence>
<reference evidence="14 15" key="1">
    <citation type="journal article" date="2014" name="Int. J. Syst. Evol. Microbiol.">
        <title>Complete genome sequence of Corynebacterium casei LMG S-19264T (=DSM 44701T), isolated from a smear-ripened cheese.</title>
        <authorList>
            <consortium name="US DOE Joint Genome Institute (JGI-PGF)"/>
            <person name="Walter F."/>
            <person name="Albersmeier A."/>
            <person name="Kalinowski J."/>
            <person name="Ruckert C."/>
        </authorList>
    </citation>
    <scope>NUCLEOTIDE SEQUENCE [LARGE SCALE GENOMIC DNA]</scope>
    <source>
        <strain evidence="14 15">NBRC 112289</strain>
    </source>
</reference>
<keyword evidence="9" id="KW-0902">Two-component regulatory system</keyword>
<dbReference type="Pfam" id="PF02518">
    <property type="entry name" value="HATPase_c"/>
    <property type="match status" value="1"/>
</dbReference>
<dbReference type="PROSITE" id="PS50113">
    <property type="entry name" value="PAC"/>
    <property type="match status" value="1"/>
</dbReference>
<name>A0AA37UK23_9MICO</name>
<evidence type="ECO:0000256" key="2">
    <source>
        <dbReference type="ARBA" id="ARBA00004236"/>
    </source>
</evidence>
<dbReference type="GO" id="GO:0000155">
    <property type="term" value="F:phosphorelay sensor kinase activity"/>
    <property type="evidence" value="ECO:0007669"/>
    <property type="project" value="InterPro"/>
</dbReference>